<protein>
    <submittedName>
        <fullName evidence="1">Uncharacterized protein</fullName>
    </submittedName>
</protein>
<dbReference type="EMBL" id="CM045763">
    <property type="protein sequence ID" value="KAI8022480.1"/>
    <property type="molecule type" value="Genomic_DNA"/>
</dbReference>
<gene>
    <name evidence="1" type="ORF">LOK49_LG03G02577</name>
</gene>
<organism evidence="1 2">
    <name type="scientific">Camellia lanceoleosa</name>
    <dbReference type="NCBI Taxonomy" id="1840588"/>
    <lineage>
        <taxon>Eukaryota</taxon>
        <taxon>Viridiplantae</taxon>
        <taxon>Streptophyta</taxon>
        <taxon>Embryophyta</taxon>
        <taxon>Tracheophyta</taxon>
        <taxon>Spermatophyta</taxon>
        <taxon>Magnoliopsida</taxon>
        <taxon>eudicotyledons</taxon>
        <taxon>Gunneridae</taxon>
        <taxon>Pentapetalae</taxon>
        <taxon>asterids</taxon>
        <taxon>Ericales</taxon>
        <taxon>Theaceae</taxon>
        <taxon>Camellia</taxon>
    </lineage>
</organism>
<dbReference type="Proteomes" id="UP001060215">
    <property type="component" value="Chromosome 6"/>
</dbReference>
<evidence type="ECO:0000313" key="2">
    <source>
        <dbReference type="Proteomes" id="UP001060215"/>
    </source>
</evidence>
<accession>A0ACC0IAJ8</accession>
<proteinExistence type="predicted"/>
<name>A0ACC0IAJ8_9ERIC</name>
<keyword evidence="2" id="KW-1185">Reference proteome</keyword>
<comment type="caution">
    <text evidence="1">The sequence shown here is derived from an EMBL/GenBank/DDBJ whole genome shotgun (WGS) entry which is preliminary data.</text>
</comment>
<sequence length="208" mass="22590">MEGEGRGMLCLDSFEVTAAHICYLVAEANCESYSDTARICLIGADHLKFPRTHASPDSGWILHLFDSTAHRVVGGLPLSVPSTSLSGAQCNEHDHQKVGPRVSNSQSTMAMPSLMPSASTESEWKGGNNRSMHNRSISEPDFGKTPRKEGSSLDMQEKASGAGGSSSLGRIGSQIFQKTVGLVLRSRSDRQAKLGEKNKFYYDENLKR</sequence>
<reference evidence="1 2" key="1">
    <citation type="journal article" date="2022" name="Plant J.">
        <title>Chromosome-level genome of Camellia lanceoleosa provides a valuable resource for understanding genome evolution and self-incompatibility.</title>
        <authorList>
            <person name="Gong W."/>
            <person name="Xiao S."/>
            <person name="Wang L."/>
            <person name="Liao Z."/>
            <person name="Chang Y."/>
            <person name="Mo W."/>
            <person name="Hu G."/>
            <person name="Li W."/>
            <person name="Zhao G."/>
            <person name="Zhu H."/>
            <person name="Hu X."/>
            <person name="Ji K."/>
            <person name="Xiang X."/>
            <person name="Song Q."/>
            <person name="Yuan D."/>
            <person name="Jin S."/>
            <person name="Zhang L."/>
        </authorList>
    </citation>
    <scope>NUCLEOTIDE SEQUENCE [LARGE SCALE GENOMIC DNA]</scope>
    <source>
        <strain evidence="1">SQ_2022a</strain>
    </source>
</reference>
<evidence type="ECO:0000313" key="1">
    <source>
        <dbReference type="EMBL" id="KAI8022480.1"/>
    </source>
</evidence>